<comment type="caution">
    <text evidence="1">The sequence shown here is derived from an EMBL/GenBank/DDBJ whole genome shotgun (WGS) entry which is preliminary data.</text>
</comment>
<protein>
    <submittedName>
        <fullName evidence="1">Uncharacterized protein</fullName>
    </submittedName>
</protein>
<reference evidence="1 2" key="1">
    <citation type="submission" date="2020-08" db="EMBL/GenBank/DDBJ databases">
        <title>Genomic Encyclopedia of Type Strains, Phase IV (KMG-IV): sequencing the most valuable type-strain genomes for metagenomic binning, comparative biology and taxonomic classification.</title>
        <authorList>
            <person name="Goeker M."/>
        </authorList>
    </citation>
    <scope>NUCLEOTIDE SEQUENCE [LARGE SCALE GENOMIC DNA]</scope>
    <source>
        <strain evidence="1 2">DSM 26718</strain>
    </source>
</reference>
<evidence type="ECO:0000313" key="2">
    <source>
        <dbReference type="Proteomes" id="UP000532746"/>
    </source>
</evidence>
<organism evidence="1 2">
    <name type="scientific">Hymenobacter luteus</name>
    <dbReference type="NCBI Taxonomy" id="1411122"/>
    <lineage>
        <taxon>Bacteria</taxon>
        <taxon>Pseudomonadati</taxon>
        <taxon>Bacteroidota</taxon>
        <taxon>Cytophagia</taxon>
        <taxon>Cytophagales</taxon>
        <taxon>Hymenobacteraceae</taxon>
        <taxon>Hymenobacter</taxon>
    </lineage>
</organism>
<proteinExistence type="predicted"/>
<evidence type="ECO:0000313" key="1">
    <source>
        <dbReference type="EMBL" id="MBB6057705.1"/>
    </source>
</evidence>
<keyword evidence="2" id="KW-1185">Reference proteome</keyword>
<gene>
    <name evidence="1" type="ORF">HNQ93_000535</name>
</gene>
<dbReference type="AlphaFoldDB" id="A0A7W9SYH9"/>
<dbReference type="Proteomes" id="UP000532746">
    <property type="component" value="Unassembled WGS sequence"/>
</dbReference>
<sequence>MNSSTALVDVTSSKYQVGQVWKYKNRPNEDKSTVTVVKVELQHSKAVVVHVAVSKVKLHAEEPNAENEISHMPFSEDALDSSVTELLDVVVDLPDFEEGYETWKESFMRGEAGFFSVSVAQAVDFIDRTINSCE</sequence>
<dbReference type="InterPro" id="IPR044935">
    <property type="entry name" value="DUF5086_sf"/>
</dbReference>
<accession>A0A7W9SYH9</accession>
<dbReference type="Gene3D" id="3.90.70.190">
    <property type="entry name" value="Domain of unknown function (DUF5086)"/>
    <property type="match status" value="1"/>
</dbReference>
<dbReference type="RefSeq" id="WP_183402082.1">
    <property type="nucleotide sequence ID" value="NZ_JACHGG010000001.1"/>
</dbReference>
<dbReference type="EMBL" id="JACHGG010000001">
    <property type="protein sequence ID" value="MBB6057705.1"/>
    <property type="molecule type" value="Genomic_DNA"/>
</dbReference>
<name>A0A7W9SYH9_9BACT</name>